<accession>A0A8K0HSN7</accession>
<organism evidence="1 2">
    <name type="scientific">Cocos nucifera</name>
    <name type="common">Coconut palm</name>
    <dbReference type="NCBI Taxonomy" id="13894"/>
    <lineage>
        <taxon>Eukaryota</taxon>
        <taxon>Viridiplantae</taxon>
        <taxon>Streptophyta</taxon>
        <taxon>Embryophyta</taxon>
        <taxon>Tracheophyta</taxon>
        <taxon>Spermatophyta</taxon>
        <taxon>Magnoliopsida</taxon>
        <taxon>Liliopsida</taxon>
        <taxon>Arecaceae</taxon>
        <taxon>Arecoideae</taxon>
        <taxon>Cocoseae</taxon>
        <taxon>Attaleinae</taxon>
        <taxon>Cocos</taxon>
    </lineage>
</organism>
<gene>
    <name evidence="1" type="ORF">COCNU_01G000350</name>
</gene>
<reference evidence="1" key="2">
    <citation type="submission" date="2019-07" db="EMBL/GenBank/DDBJ databases">
        <authorList>
            <person name="Yang Y."/>
            <person name="Bocs S."/>
            <person name="Baudouin L."/>
        </authorList>
    </citation>
    <scope>NUCLEOTIDE SEQUENCE</scope>
    <source>
        <tissue evidence="1">Spear leaf of Hainan Tall coconut</tissue>
    </source>
</reference>
<proteinExistence type="predicted"/>
<sequence>MQCEGLGTHPTSGIGWVVGKGADSSGRSKDQDLLSHLLWNLSNLAGSFDARNLSGLLHASQDPQKLGTTAVTSSDAANTLLPNGAPALESARPLISASKITYTSGTQGSPLKPTNLMGLVAATTIEMPSKMMASPESTVKRVRLKDFDLNSTYSEDCSDGCEKIHDSQVNLKLVGIQIQHQLIPYLVPMEMLRLLCSFEGKYLIQETTQALVKGIGTGAQHEGSQHLSFSYSLPNATGRGFIELGMKAWKSVHDSASFTPLDDAHGRDHKSYIEVVQKKLDKQPGKGHVVPDIASRSLAPDSHKLSDGPNFGKLSGFEVSMNKMGPAQHIYCNRCGQQLAYRSSAARTLLYRVAMLSMVGIATVCPCGSATQRAI</sequence>
<dbReference type="AlphaFoldDB" id="A0A8K0HSN7"/>
<dbReference type="Pfam" id="PF26102">
    <property type="entry name" value="Ig_SPL7"/>
    <property type="match status" value="1"/>
</dbReference>
<evidence type="ECO:0000313" key="2">
    <source>
        <dbReference type="Proteomes" id="UP000797356"/>
    </source>
</evidence>
<dbReference type="OrthoDB" id="514967at2759"/>
<comment type="caution">
    <text evidence="1">The sequence shown here is derived from an EMBL/GenBank/DDBJ whole genome shotgun (WGS) entry which is preliminary data.</text>
</comment>
<keyword evidence="2" id="KW-1185">Reference proteome</keyword>
<protein>
    <submittedName>
        <fullName evidence="1">Uncharacterized protein</fullName>
    </submittedName>
</protein>
<name>A0A8K0HSN7_COCNU</name>
<evidence type="ECO:0000313" key="1">
    <source>
        <dbReference type="EMBL" id="KAG1326101.1"/>
    </source>
</evidence>
<dbReference type="EMBL" id="CM017872">
    <property type="protein sequence ID" value="KAG1326101.1"/>
    <property type="molecule type" value="Genomic_DNA"/>
</dbReference>
<dbReference type="Proteomes" id="UP000797356">
    <property type="component" value="Chromosome 1"/>
</dbReference>
<reference evidence="1" key="1">
    <citation type="journal article" date="2017" name="Gigascience">
        <title>The genome draft of coconut (Cocos nucifera).</title>
        <authorList>
            <person name="Xiao Y."/>
            <person name="Xu P."/>
            <person name="Fan H."/>
            <person name="Baudouin L."/>
            <person name="Xia W."/>
            <person name="Bocs S."/>
            <person name="Xu J."/>
            <person name="Li Q."/>
            <person name="Guo A."/>
            <person name="Zhou L."/>
            <person name="Li J."/>
            <person name="Wu Y."/>
            <person name="Ma Z."/>
            <person name="Armero A."/>
            <person name="Issali A.E."/>
            <person name="Liu N."/>
            <person name="Peng M."/>
            <person name="Yang Y."/>
        </authorList>
    </citation>
    <scope>NUCLEOTIDE SEQUENCE</scope>
    <source>
        <tissue evidence="1">Spear leaf of Hainan Tall coconut</tissue>
    </source>
</reference>